<feature type="compositionally biased region" description="Basic and acidic residues" evidence="13">
    <location>
        <begin position="34"/>
        <end position="46"/>
    </location>
</feature>
<dbReference type="SMART" id="SM00061">
    <property type="entry name" value="MATH"/>
    <property type="match status" value="1"/>
</dbReference>
<keyword evidence="10" id="KW-0539">Nucleus</keyword>
<organism evidence="16 17">
    <name type="scientific">Mesorhabditis spiculigera</name>
    <dbReference type="NCBI Taxonomy" id="96644"/>
    <lineage>
        <taxon>Eukaryota</taxon>
        <taxon>Metazoa</taxon>
        <taxon>Ecdysozoa</taxon>
        <taxon>Nematoda</taxon>
        <taxon>Chromadorea</taxon>
        <taxon>Rhabditida</taxon>
        <taxon>Rhabditina</taxon>
        <taxon>Rhabditomorpha</taxon>
        <taxon>Rhabditoidea</taxon>
        <taxon>Rhabditidae</taxon>
        <taxon>Mesorhabditinae</taxon>
        <taxon>Mesorhabditis</taxon>
    </lineage>
</organism>
<dbReference type="EMBL" id="CATQJA010002641">
    <property type="protein sequence ID" value="CAJ0575801.1"/>
    <property type="molecule type" value="Genomic_DNA"/>
</dbReference>
<dbReference type="Pfam" id="PF14533">
    <property type="entry name" value="USP7_C2"/>
    <property type="match status" value="1"/>
</dbReference>
<dbReference type="Pfam" id="PF00443">
    <property type="entry name" value="UCH"/>
    <property type="match status" value="1"/>
</dbReference>
<evidence type="ECO:0000256" key="13">
    <source>
        <dbReference type="SAM" id="MobiDB-lite"/>
    </source>
</evidence>
<feature type="non-terminal residue" evidence="16">
    <location>
        <position position="1161"/>
    </location>
</feature>
<dbReference type="GO" id="GO:0006508">
    <property type="term" value="P:proteolysis"/>
    <property type="evidence" value="ECO:0007669"/>
    <property type="project" value="UniProtKB-KW"/>
</dbReference>
<gene>
    <name evidence="16" type="ORF">MSPICULIGERA_LOCUS14105</name>
</gene>
<dbReference type="InterPro" id="IPR008974">
    <property type="entry name" value="TRAF-like"/>
</dbReference>
<dbReference type="GO" id="GO:0016579">
    <property type="term" value="P:protein deubiquitination"/>
    <property type="evidence" value="ECO:0007669"/>
    <property type="project" value="InterPro"/>
</dbReference>
<evidence type="ECO:0000256" key="8">
    <source>
        <dbReference type="ARBA" id="ARBA00022801"/>
    </source>
</evidence>
<dbReference type="Pfam" id="PF12436">
    <property type="entry name" value="USP7_ICP0_bdg"/>
    <property type="match status" value="1"/>
</dbReference>
<keyword evidence="17" id="KW-1185">Reference proteome</keyword>
<evidence type="ECO:0000256" key="6">
    <source>
        <dbReference type="ARBA" id="ARBA00022670"/>
    </source>
</evidence>
<evidence type="ECO:0000256" key="11">
    <source>
        <dbReference type="ARBA" id="ARBA00031500"/>
    </source>
</evidence>
<dbReference type="CDD" id="cd02659">
    <property type="entry name" value="peptidase_C19C"/>
    <property type="match status" value="1"/>
</dbReference>
<dbReference type="InterPro" id="IPR018200">
    <property type="entry name" value="USP_CS"/>
</dbReference>
<comment type="similarity">
    <text evidence="3">Belongs to the peptidase C19 family.</text>
</comment>
<protein>
    <recommendedName>
        <fullName evidence="5">Ubiquitin carboxyl-terminal hydrolase 7</fullName>
        <ecNumber evidence="4">3.4.19.12</ecNumber>
    </recommendedName>
    <alternativeName>
        <fullName evidence="12">Ubiquitin thioesterase 7</fullName>
    </alternativeName>
    <alternativeName>
        <fullName evidence="11">Ubiquitin-specific-processing protease 7</fullName>
    </alternativeName>
</protein>
<keyword evidence="8" id="KW-0378">Hydrolase</keyword>
<reference evidence="16" key="1">
    <citation type="submission" date="2023-06" db="EMBL/GenBank/DDBJ databases">
        <authorList>
            <person name="Delattre M."/>
        </authorList>
    </citation>
    <scope>NUCLEOTIDE SEQUENCE</scope>
    <source>
        <strain evidence="16">AF72</strain>
    </source>
</reference>
<dbReference type="InterPro" id="IPR001394">
    <property type="entry name" value="Peptidase_C19_UCH"/>
</dbReference>
<dbReference type="GO" id="GO:0004843">
    <property type="term" value="F:cysteine-type deubiquitinase activity"/>
    <property type="evidence" value="ECO:0007669"/>
    <property type="project" value="UniProtKB-EC"/>
</dbReference>
<dbReference type="GO" id="GO:0005634">
    <property type="term" value="C:nucleus"/>
    <property type="evidence" value="ECO:0007669"/>
    <property type="project" value="UniProtKB-SubCell"/>
</dbReference>
<feature type="domain" description="MATH" evidence="14">
    <location>
        <begin position="72"/>
        <end position="207"/>
    </location>
</feature>
<dbReference type="InterPro" id="IPR029346">
    <property type="entry name" value="USP_C"/>
</dbReference>
<evidence type="ECO:0000313" key="17">
    <source>
        <dbReference type="Proteomes" id="UP001177023"/>
    </source>
</evidence>
<evidence type="ECO:0000256" key="2">
    <source>
        <dbReference type="ARBA" id="ARBA00004123"/>
    </source>
</evidence>
<dbReference type="EC" id="3.4.19.12" evidence="4"/>
<feature type="compositionally biased region" description="Acidic residues" evidence="13">
    <location>
        <begin position="17"/>
        <end position="31"/>
    </location>
</feature>
<evidence type="ECO:0000256" key="12">
    <source>
        <dbReference type="ARBA" id="ARBA00031508"/>
    </source>
</evidence>
<evidence type="ECO:0000256" key="4">
    <source>
        <dbReference type="ARBA" id="ARBA00012759"/>
    </source>
</evidence>
<keyword evidence="6" id="KW-0645">Protease</keyword>
<evidence type="ECO:0000259" key="15">
    <source>
        <dbReference type="PROSITE" id="PS50235"/>
    </source>
</evidence>
<proteinExistence type="inferred from homology"/>
<dbReference type="InterPro" id="IPR024729">
    <property type="entry name" value="USP7_ICP0-binding_dom"/>
</dbReference>
<dbReference type="Gene3D" id="3.90.70.10">
    <property type="entry name" value="Cysteine proteinases"/>
    <property type="match status" value="1"/>
</dbReference>
<dbReference type="InterPro" id="IPR002083">
    <property type="entry name" value="MATH/TRAF_dom"/>
</dbReference>
<evidence type="ECO:0000313" key="16">
    <source>
        <dbReference type="EMBL" id="CAJ0575801.1"/>
    </source>
</evidence>
<evidence type="ECO:0000256" key="1">
    <source>
        <dbReference type="ARBA" id="ARBA00000707"/>
    </source>
</evidence>
<dbReference type="Pfam" id="PF22486">
    <property type="entry name" value="MATH_2"/>
    <property type="match status" value="1"/>
</dbReference>
<feature type="domain" description="USP" evidence="15">
    <location>
        <begin position="226"/>
        <end position="536"/>
    </location>
</feature>
<accession>A0AA36CV05</accession>
<dbReference type="SUPFAM" id="SSF49599">
    <property type="entry name" value="TRAF domain-like"/>
    <property type="match status" value="1"/>
</dbReference>
<comment type="caution">
    <text evidence="16">The sequence shown here is derived from an EMBL/GenBank/DDBJ whole genome shotgun (WGS) entry which is preliminary data.</text>
</comment>
<sequence length="1161" mass="133949">MENGGDPTQDLRGAPEEVVEMDLSEQDDEMSDIVSDKDVESMDTFDRLPSVQNNTQYSAEEANDPDDLYRPEGMLELEIDKFSEFARGPADVQQRLSKPVFVRGLPWKILAIPRDQNRCSGARTNKALGFFLQCNGDSDMVTWSCIASATLKVVNQNGGESHQRRISHTFYPKENDWGYSQFLSCDQLLNPESGYIRNDMIRLEVLVSADAPHGVQWDSKKHAGYIGLKNQGATCYMNSLLQAFYFTNQLRKAVYEMPTEEDDSESSVALAMQRVFFDLQYSDKPVGTKKLTKSFGWDSLDSFLQHDVQELCRVLLDNLESKMKGTTVEDTIPHLFKGKMKSFIRCLNVDYESSHADDFYDVQLNVKGNNNILESFRDYVAPERLDGENKYDAGDYGLQPAEKGVKFLSFPPILHLQLMRFQYDAAMDANVKINDRLEFPERLDLNPFIEGKGEDEDYNYVLHAVLVHSGDFHGGHYVVFINTKLNQQHSCWCKFDDDVVSRSSFKDAVTANYGGEDPETLGRTYTNAYMLVYIRQSSLDKVLSPITDDDIPHHLRHRFEVERNEEAYRKKEKQEAHLYTDIFLIQEEKFQNHHGFDLFDARIVDEECSRERVRKKMTIDELYMFVAQRLFGNQLSALPMRNDFRLWLFSDNTHRDDLTHSSSLPRLRPTQLISREKKFVEDAFDSDRNLIFVETAPPSTRTLRPYDDKNEMLIFLKLYQPHLRTLTYVGHLMMKYREPLSHYHRTICELTSLPPDAKLSYYEEIAPDRVRMVTDPNAQMCTDGVITEIVDGVILIVQNDAETDTYNSLAIHTSELYNNIDIELVQNIENTQFLFQQIDITPPILTQIHLNWGVPELCNFIGKKINFDPERILLWKMSAYNEKPTNFLNDQQYRNFKVKDVLGLSGVNTHDPRRHKRYRLVYTKMPVPVADLENRKQMKIQMMDEKLNVSDITLFPPRHGTVGDLLEEAKREFKFAENGTGQLRLVYVGVSPATTRVFNVLENSLKISDVLQKTVNSSMHTQARVEEIPKDQLRIGANEHLMPVAHYDKEPTRMFGVPFLFKVSDREPLATVHERLRQVLDVPEKDFEKYKFALLLQNKVIRHIDLKEEGKFVNLAEMRAVQPNNALSAFGSMPLLGIDHLNKSRGARSGHITEKPIIIHN</sequence>
<evidence type="ECO:0000256" key="10">
    <source>
        <dbReference type="ARBA" id="ARBA00023242"/>
    </source>
</evidence>
<evidence type="ECO:0000256" key="7">
    <source>
        <dbReference type="ARBA" id="ARBA00022786"/>
    </source>
</evidence>
<dbReference type="AlphaFoldDB" id="A0AA36CV05"/>
<dbReference type="PANTHER" id="PTHR24006:SF644">
    <property type="entry name" value="UBIQUITIN CARBOXYL-TERMINAL HYDROLASE 7"/>
    <property type="match status" value="1"/>
</dbReference>
<dbReference type="PROSITE" id="PS50235">
    <property type="entry name" value="USP_3"/>
    <property type="match status" value="1"/>
</dbReference>
<keyword evidence="9" id="KW-0788">Thiol protease</keyword>
<keyword evidence="7" id="KW-0833">Ubl conjugation pathway</keyword>
<dbReference type="PANTHER" id="PTHR24006">
    <property type="entry name" value="UBIQUITIN CARBOXYL-TERMINAL HYDROLASE"/>
    <property type="match status" value="1"/>
</dbReference>
<dbReference type="InterPro" id="IPR050164">
    <property type="entry name" value="Peptidase_C19"/>
</dbReference>
<name>A0AA36CV05_9BILA</name>
<dbReference type="PROSITE" id="PS50144">
    <property type="entry name" value="MATH"/>
    <property type="match status" value="1"/>
</dbReference>
<dbReference type="GO" id="GO:0031647">
    <property type="term" value="P:regulation of protein stability"/>
    <property type="evidence" value="ECO:0007669"/>
    <property type="project" value="TreeGrafter"/>
</dbReference>
<dbReference type="InterPro" id="IPR028889">
    <property type="entry name" value="USP"/>
</dbReference>
<dbReference type="PROSITE" id="PS00972">
    <property type="entry name" value="USP_1"/>
    <property type="match status" value="1"/>
</dbReference>
<dbReference type="FunFam" id="3.90.70.10:FF:000005">
    <property type="entry name" value="Ubiquitin carboxyl-terminal hydrolase 7"/>
    <property type="match status" value="1"/>
</dbReference>
<evidence type="ECO:0000256" key="9">
    <source>
        <dbReference type="ARBA" id="ARBA00022807"/>
    </source>
</evidence>
<feature type="region of interest" description="Disordered" evidence="13">
    <location>
        <begin position="1"/>
        <end position="69"/>
    </location>
</feature>
<dbReference type="SUPFAM" id="SSF54001">
    <property type="entry name" value="Cysteine proteinases"/>
    <property type="match status" value="1"/>
</dbReference>
<dbReference type="PROSITE" id="PS00973">
    <property type="entry name" value="USP_2"/>
    <property type="match status" value="1"/>
</dbReference>
<dbReference type="GO" id="GO:0005829">
    <property type="term" value="C:cytosol"/>
    <property type="evidence" value="ECO:0007669"/>
    <property type="project" value="TreeGrafter"/>
</dbReference>
<comment type="catalytic activity">
    <reaction evidence="1">
        <text>Thiol-dependent hydrolysis of ester, thioester, amide, peptide and isopeptide bonds formed by the C-terminal Gly of ubiquitin (a 76-residue protein attached to proteins as an intracellular targeting signal).</text>
        <dbReference type="EC" id="3.4.19.12"/>
    </reaction>
</comment>
<dbReference type="InterPro" id="IPR038765">
    <property type="entry name" value="Papain-like_cys_pep_sf"/>
</dbReference>
<dbReference type="Gene3D" id="2.60.210.10">
    <property type="entry name" value="Apoptosis, Tumor Necrosis Factor Receptor Associated Protein 2, Chain A"/>
    <property type="match status" value="1"/>
</dbReference>
<dbReference type="Proteomes" id="UP001177023">
    <property type="component" value="Unassembled WGS sequence"/>
</dbReference>
<comment type="subcellular location">
    <subcellularLocation>
        <location evidence="2">Nucleus</location>
    </subcellularLocation>
</comment>
<evidence type="ECO:0000259" key="14">
    <source>
        <dbReference type="PROSITE" id="PS50144"/>
    </source>
</evidence>
<evidence type="ECO:0000256" key="3">
    <source>
        <dbReference type="ARBA" id="ARBA00009085"/>
    </source>
</evidence>
<dbReference type="Gene3D" id="3.10.20.90">
    <property type="entry name" value="Phosphatidylinositol 3-kinase Catalytic Subunit, Chain A, domain 1"/>
    <property type="match status" value="1"/>
</dbReference>
<evidence type="ECO:0000256" key="5">
    <source>
        <dbReference type="ARBA" id="ARBA00021393"/>
    </source>
</evidence>